<keyword evidence="3" id="KW-1185">Reference proteome</keyword>
<comment type="caution">
    <text evidence="2">The sequence shown here is derived from an EMBL/GenBank/DDBJ whole genome shotgun (WGS) entry which is preliminary data.</text>
</comment>
<dbReference type="RefSeq" id="WP_348950030.1">
    <property type="nucleotide sequence ID" value="NZ_JBDZYD010000004.1"/>
</dbReference>
<keyword evidence="1" id="KW-1133">Transmembrane helix</keyword>
<evidence type="ECO:0000313" key="3">
    <source>
        <dbReference type="Proteomes" id="UP001440984"/>
    </source>
</evidence>
<dbReference type="EMBL" id="JBDZYD010000004">
    <property type="protein sequence ID" value="MEQ0559733.1"/>
    <property type="molecule type" value="Genomic_DNA"/>
</dbReference>
<sequence>MPDTEDPVAAQRSSGRPWWPWVTGLVLVAVAAVVWILAPHRYGLPIGLFLLAVAVVTPRLPVRRRPEAP</sequence>
<keyword evidence="1" id="KW-0812">Transmembrane</keyword>
<reference evidence="2 3" key="1">
    <citation type="submission" date="2024-05" db="EMBL/GenBank/DDBJ databases">
        <authorList>
            <person name="Zhao H."/>
            <person name="Xu Y."/>
            <person name="Lin S."/>
            <person name="Spain J.C."/>
            <person name="Zhou N.-Y."/>
        </authorList>
    </citation>
    <scope>NUCLEOTIDE SEQUENCE [LARGE SCALE GENOMIC DNA]</scope>
    <source>
        <strain evidence="2 3">NEAU-NG30</strain>
    </source>
</reference>
<evidence type="ECO:0000313" key="2">
    <source>
        <dbReference type="EMBL" id="MEQ0559733.1"/>
    </source>
</evidence>
<name>A0ABV0LE24_9PSEU</name>
<dbReference type="Proteomes" id="UP001440984">
    <property type="component" value="Unassembled WGS sequence"/>
</dbReference>
<accession>A0ABV0LE24</accession>
<proteinExistence type="predicted"/>
<organism evidence="2 3">
    <name type="scientific">Amycolatopsis melonis</name>
    <dbReference type="NCBI Taxonomy" id="3156488"/>
    <lineage>
        <taxon>Bacteria</taxon>
        <taxon>Bacillati</taxon>
        <taxon>Actinomycetota</taxon>
        <taxon>Actinomycetes</taxon>
        <taxon>Pseudonocardiales</taxon>
        <taxon>Pseudonocardiaceae</taxon>
        <taxon>Amycolatopsis</taxon>
    </lineage>
</organism>
<protein>
    <submittedName>
        <fullName evidence="2">Uncharacterized protein</fullName>
    </submittedName>
</protein>
<gene>
    <name evidence="2" type="ORF">ABJI51_11665</name>
</gene>
<keyword evidence="1" id="KW-0472">Membrane</keyword>
<feature type="transmembrane region" description="Helical" evidence="1">
    <location>
        <begin position="44"/>
        <end position="62"/>
    </location>
</feature>
<feature type="transmembrane region" description="Helical" evidence="1">
    <location>
        <begin position="18"/>
        <end position="38"/>
    </location>
</feature>
<evidence type="ECO:0000256" key="1">
    <source>
        <dbReference type="SAM" id="Phobius"/>
    </source>
</evidence>